<dbReference type="InterPro" id="IPR029021">
    <property type="entry name" value="Prot-tyrosine_phosphatase-like"/>
</dbReference>
<dbReference type="AlphaFoldDB" id="A0A7D9H233"/>
<evidence type="ECO:0000256" key="5">
    <source>
        <dbReference type="ARBA" id="ARBA00022801"/>
    </source>
</evidence>
<dbReference type="SUPFAM" id="SSF52799">
    <property type="entry name" value="(Phosphotyrosine protein) phosphatases II"/>
    <property type="match status" value="1"/>
</dbReference>
<reference evidence="12 13" key="1">
    <citation type="submission" date="2019-07" db="EMBL/GenBank/DDBJ databases">
        <authorList>
            <person name="Friedrich A."/>
            <person name="Schacherer J."/>
        </authorList>
    </citation>
    <scope>NUCLEOTIDE SEQUENCE [LARGE SCALE GENOMIC DNA]</scope>
</reference>
<comment type="catalytic activity">
    <reaction evidence="10">
        <text>O-phospho-L-tyrosyl-[protein] + H2O = L-tyrosyl-[protein] + phosphate</text>
        <dbReference type="Rhea" id="RHEA:10684"/>
        <dbReference type="Rhea" id="RHEA-COMP:10136"/>
        <dbReference type="Rhea" id="RHEA-COMP:20101"/>
        <dbReference type="ChEBI" id="CHEBI:15377"/>
        <dbReference type="ChEBI" id="CHEBI:43474"/>
        <dbReference type="ChEBI" id="CHEBI:46858"/>
        <dbReference type="ChEBI" id="CHEBI:61978"/>
        <dbReference type="EC" id="3.1.3.48"/>
    </reaction>
</comment>
<evidence type="ECO:0000256" key="8">
    <source>
        <dbReference type="ARBA" id="ARBA00037204"/>
    </source>
</evidence>
<dbReference type="GO" id="GO:0004725">
    <property type="term" value="F:protein tyrosine phosphatase activity"/>
    <property type="evidence" value="ECO:0007669"/>
    <property type="project" value="UniProtKB-EC"/>
</dbReference>
<dbReference type="InterPro" id="IPR004861">
    <property type="entry name" value="Siw14-like"/>
</dbReference>
<comment type="similarity">
    <text evidence="2">Belongs to the protein-tyrosine phosphatase family.</text>
</comment>
<dbReference type="EC" id="3.1.3.48" evidence="3"/>
<comment type="subcellular location">
    <subcellularLocation>
        <location evidence="1">Cytoplasm</location>
    </subcellularLocation>
</comment>
<keyword evidence="13" id="KW-1185">Reference proteome</keyword>
<evidence type="ECO:0000256" key="4">
    <source>
        <dbReference type="ARBA" id="ARBA00022490"/>
    </source>
</evidence>
<organism evidence="12 13">
    <name type="scientific">Dekkera bruxellensis</name>
    <name type="common">Brettanomyces custersii</name>
    <dbReference type="NCBI Taxonomy" id="5007"/>
    <lineage>
        <taxon>Eukaryota</taxon>
        <taxon>Fungi</taxon>
        <taxon>Dikarya</taxon>
        <taxon>Ascomycota</taxon>
        <taxon>Saccharomycotina</taxon>
        <taxon>Pichiomycetes</taxon>
        <taxon>Pichiales</taxon>
        <taxon>Pichiaceae</taxon>
        <taxon>Brettanomyces</taxon>
    </lineage>
</organism>
<feature type="domain" description="Tyrosine-protein phosphatase" evidence="11">
    <location>
        <begin position="183"/>
        <end position="342"/>
    </location>
</feature>
<dbReference type="PROSITE" id="PS50054">
    <property type="entry name" value="TYR_PHOSPHATASE_DUAL"/>
    <property type="match status" value="1"/>
</dbReference>
<keyword evidence="4" id="KW-0963">Cytoplasm</keyword>
<dbReference type="Gene3D" id="3.90.190.10">
    <property type="entry name" value="Protein tyrosine phosphatase superfamily"/>
    <property type="match status" value="1"/>
</dbReference>
<evidence type="ECO:0000313" key="13">
    <source>
        <dbReference type="Proteomes" id="UP000478008"/>
    </source>
</evidence>
<name>A0A7D9H233_DEKBR</name>
<dbReference type="GO" id="GO:0005737">
    <property type="term" value="C:cytoplasm"/>
    <property type="evidence" value="ECO:0007669"/>
    <property type="project" value="UniProtKB-SubCell"/>
</dbReference>
<dbReference type="PRINTS" id="PR01911">
    <property type="entry name" value="PFDSPHPHTASE"/>
</dbReference>
<protein>
    <recommendedName>
        <fullName evidence="9">Putative tyrosine-protein phosphatase OCA1</fullName>
        <ecNumber evidence="3">3.1.3.48</ecNumber>
    </recommendedName>
</protein>
<comment type="function">
    <text evidence="8">Putative tyrosine-protein phosphatase required for protection against superoxide stress.</text>
</comment>
<dbReference type="Pfam" id="PF03162">
    <property type="entry name" value="Y_phosphatase2"/>
    <property type="match status" value="1"/>
</dbReference>
<accession>A0A7D9H233</accession>
<dbReference type="EMBL" id="CABFWN010000006">
    <property type="protein sequence ID" value="VUG19943.1"/>
    <property type="molecule type" value="Genomic_DNA"/>
</dbReference>
<evidence type="ECO:0000256" key="6">
    <source>
        <dbReference type="ARBA" id="ARBA00022912"/>
    </source>
</evidence>
<dbReference type="InterPro" id="IPR020422">
    <property type="entry name" value="TYR_PHOSPHATASE_DUAL_dom"/>
</dbReference>
<dbReference type="PANTHER" id="PTHR31126:SF74">
    <property type="entry name" value="TYROSINE-PROTEIN PHOSPHATASE-LIKE PROTEIN OCA2"/>
    <property type="match status" value="1"/>
</dbReference>
<proteinExistence type="inferred from homology"/>
<evidence type="ECO:0000313" key="12">
    <source>
        <dbReference type="EMBL" id="VUG19943.1"/>
    </source>
</evidence>
<dbReference type="PANTHER" id="PTHR31126">
    <property type="entry name" value="TYROSINE-PROTEIN PHOSPHATASE"/>
    <property type="match status" value="1"/>
</dbReference>
<dbReference type="InterPro" id="IPR020428">
    <property type="entry name" value="PFA-DSPs"/>
</dbReference>
<dbReference type="GO" id="GO:0052840">
    <property type="term" value="F:inositol diphosphate tetrakisphosphate diphosphatase activity"/>
    <property type="evidence" value="ECO:0007669"/>
    <property type="project" value="TreeGrafter"/>
</dbReference>
<evidence type="ECO:0000256" key="10">
    <source>
        <dbReference type="ARBA" id="ARBA00051722"/>
    </source>
</evidence>
<evidence type="ECO:0000256" key="1">
    <source>
        <dbReference type="ARBA" id="ARBA00004496"/>
    </source>
</evidence>
<sequence>MDEKYKLSQGDQILNQLQRYDDKKHELLRSRSSESQLNTRYSFMGGSMVQTGPKMSRSISSLSTLSQQLKQLPYDEVGAQREIGGEETLGRKQEGQLKDEFVNSQVDLLRLKRGSTLAGHDYWTASKLSNSSDLRDLNDFPKLIDGVQRVEIVDGGNKDDEPSHQYTSLKIEDIRPRYVPPINFALVESDLYRSGHPQPVNLKFLEELKLKTIVYLGDKDDNYEYYKWVKKHKISFKFFRMKEVGRAGFRKAAEGQEAILKSQEVMNSILNVLLNKDNYPVLIHSNKGKHRVGVLIGLIRVYLQGWTLSGAFDEYAKFSREKGEYDLEFVEMFHPVLKIDTAKTPEFVNIS</sequence>
<dbReference type="FunFam" id="3.90.190.10:FF:000035">
    <property type="entry name" value="Tyrosine phosphatase, putative"/>
    <property type="match status" value="1"/>
</dbReference>
<gene>
    <name evidence="12" type="ORF">DEBR0S6_03840G</name>
</gene>
<dbReference type="Proteomes" id="UP000478008">
    <property type="component" value="Unassembled WGS sequence"/>
</dbReference>
<evidence type="ECO:0000256" key="3">
    <source>
        <dbReference type="ARBA" id="ARBA00013064"/>
    </source>
</evidence>
<evidence type="ECO:0000256" key="2">
    <source>
        <dbReference type="ARBA" id="ARBA00009580"/>
    </source>
</evidence>
<keyword evidence="5" id="KW-0378">Hydrolase</keyword>
<evidence type="ECO:0000256" key="7">
    <source>
        <dbReference type="ARBA" id="ARBA00023016"/>
    </source>
</evidence>
<evidence type="ECO:0000256" key="9">
    <source>
        <dbReference type="ARBA" id="ARBA00039934"/>
    </source>
</evidence>
<evidence type="ECO:0000259" key="11">
    <source>
        <dbReference type="PROSITE" id="PS50054"/>
    </source>
</evidence>
<keyword evidence="6" id="KW-0904">Protein phosphatase</keyword>
<keyword evidence="7" id="KW-0346">Stress response</keyword>